<evidence type="ECO:0000313" key="2">
    <source>
        <dbReference type="EMBL" id="MFC5851796.1"/>
    </source>
</evidence>
<accession>A0ABW1DVF8</accession>
<gene>
    <name evidence="2" type="ORF">ACFPZI_08125</name>
</gene>
<dbReference type="EMBL" id="JBHSOA010000014">
    <property type="protein sequence ID" value="MFC5851796.1"/>
    <property type="molecule type" value="Genomic_DNA"/>
</dbReference>
<dbReference type="Gene3D" id="3.40.50.620">
    <property type="entry name" value="HUPs"/>
    <property type="match status" value="1"/>
</dbReference>
<feature type="domain" description="UspA" evidence="1">
    <location>
        <begin position="59"/>
        <end position="89"/>
    </location>
</feature>
<reference evidence="3" key="1">
    <citation type="journal article" date="2019" name="Int. J. Syst. Evol. Microbiol.">
        <title>The Global Catalogue of Microorganisms (GCM) 10K type strain sequencing project: providing services to taxonomists for standard genome sequencing and annotation.</title>
        <authorList>
            <consortium name="The Broad Institute Genomics Platform"/>
            <consortium name="The Broad Institute Genome Sequencing Center for Infectious Disease"/>
            <person name="Wu L."/>
            <person name="Ma J."/>
        </authorList>
    </citation>
    <scope>NUCLEOTIDE SEQUENCE [LARGE SCALE GENOMIC DNA]</scope>
    <source>
        <strain evidence="3">JCM 10411</strain>
    </source>
</reference>
<protein>
    <submittedName>
        <fullName evidence="2">Universal stress protein</fullName>
    </submittedName>
</protein>
<keyword evidence="3" id="KW-1185">Reference proteome</keyword>
<dbReference type="Proteomes" id="UP001596180">
    <property type="component" value="Unassembled WGS sequence"/>
</dbReference>
<dbReference type="Pfam" id="PF00582">
    <property type="entry name" value="Usp"/>
    <property type="match status" value="1"/>
</dbReference>
<dbReference type="RefSeq" id="WP_381360172.1">
    <property type="nucleotide sequence ID" value="NZ_JBHSOA010000014.1"/>
</dbReference>
<dbReference type="InterPro" id="IPR006016">
    <property type="entry name" value="UspA"/>
</dbReference>
<evidence type="ECO:0000313" key="3">
    <source>
        <dbReference type="Proteomes" id="UP001596180"/>
    </source>
</evidence>
<proteinExistence type="predicted"/>
<sequence>MRDRFFECFEDFSDLWCGVRVGAGRDHRRPVIADAGQVSTAAGLFAAEPGPSPVSTQWRTRRVRFAGMLVGSVGQSVLHYAHCPVIVVPGRSG</sequence>
<dbReference type="InterPro" id="IPR014729">
    <property type="entry name" value="Rossmann-like_a/b/a_fold"/>
</dbReference>
<dbReference type="SUPFAM" id="SSF52402">
    <property type="entry name" value="Adenine nucleotide alpha hydrolases-like"/>
    <property type="match status" value="1"/>
</dbReference>
<organism evidence="2 3">
    <name type="scientific">Streptomyces chlorus</name>
    <dbReference type="NCBI Taxonomy" id="887452"/>
    <lineage>
        <taxon>Bacteria</taxon>
        <taxon>Bacillati</taxon>
        <taxon>Actinomycetota</taxon>
        <taxon>Actinomycetes</taxon>
        <taxon>Kitasatosporales</taxon>
        <taxon>Streptomycetaceae</taxon>
        <taxon>Streptomyces</taxon>
    </lineage>
</organism>
<name>A0ABW1DVF8_9ACTN</name>
<evidence type="ECO:0000259" key="1">
    <source>
        <dbReference type="Pfam" id="PF00582"/>
    </source>
</evidence>
<comment type="caution">
    <text evidence="2">The sequence shown here is derived from an EMBL/GenBank/DDBJ whole genome shotgun (WGS) entry which is preliminary data.</text>
</comment>